<keyword evidence="3" id="KW-1185">Reference proteome</keyword>
<dbReference type="VEuPathDB" id="VectorBase:ASIC011143"/>
<name>A0A084VZF5_ANOSI</name>
<dbReference type="Proteomes" id="UP000030765">
    <property type="component" value="Unassembled WGS sequence"/>
</dbReference>
<dbReference type="EnsemblMetazoa" id="ASIC011143-RA">
    <property type="protein sequence ID" value="ASIC011143-PA"/>
    <property type="gene ID" value="ASIC011143"/>
</dbReference>
<proteinExistence type="predicted"/>
<dbReference type="EMBL" id="KE525248">
    <property type="protein sequence ID" value="KFB43349.1"/>
    <property type="molecule type" value="Genomic_DNA"/>
</dbReference>
<sequence length="102" mass="11696">MGNPKFGLDQDSNRSTGSLISWFCLFKSSKEWREAKKKRKTTKIRRDNPFASFNLDRRRTGNLRVRYVLAEFGTIADESAAKFHAEIESAEENRPVGREGNA</sequence>
<reference evidence="1 3" key="1">
    <citation type="journal article" date="2014" name="BMC Genomics">
        <title>Genome sequence of Anopheles sinensis provides insight into genetics basis of mosquito competence for malaria parasites.</title>
        <authorList>
            <person name="Zhou D."/>
            <person name="Zhang D."/>
            <person name="Ding G."/>
            <person name="Shi L."/>
            <person name="Hou Q."/>
            <person name="Ye Y."/>
            <person name="Xu Y."/>
            <person name="Zhou H."/>
            <person name="Xiong C."/>
            <person name="Li S."/>
            <person name="Yu J."/>
            <person name="Hong S."/>
            <person name="Yu X."/>
            <person name="Zou P."/>
            <person name="Chen C."/>
            <person name="Chang X."/>
            <person name="Wang W."/>
            <person name="Lv Y."/>
            <person name="Sun Y."/>
            <person name="Ma L."/>
            <person name="Shen B."/>
            <person name="Zhu C."/>
        </authorList>
    </citation>
    <scope>NUCLEOTIDE SEQUENCE [LARGE SCALE GENOMIC DNA]</scope>
</reference>
<evidence type="ECO:0000313" key="2">
    <source>
        <dbReference type="EnsemblMetazoa" id="ASIC011143-PA"/>
    </source>
</evidence>
<dbReference type="EMBL" id="ATLV01018760">
    <property type="status" value="NOT_ANNOTATED_CDS"/>
    <property type="molecule type" value="Genomic_DNA"/>
</dbReference>
<evidence type="ECO:0000313" key="3">
    <source>
        <dbReference type="Proteomes" id="UP000030765"/>
    </source>
</evidence>
<keyword evidence="1" id="KW-0808">Transferase</keyword>
<dbReference type="AlphaFoldDB" id="A0A084VZF5"/>
<evidence type="ECO:0000313" key="1">
    <source>
        <dbReference type="EMBL" id="KFB43349.1"/>
    </source>
</evidence>
<gene>
    <name evidence="1" type="ORF">ZHAS_00011143</name>
</gene>
<accession>A0A084VZF5</accession>
<organism evidence="1">
    <name type="scientific">Anopheles sinensis</name>
    <name type="common">Mosquito</name>
    <dbReference type="NCBI Taxonomy" id="74873"/>
    <lineage>
        <taxon>Eukaryota</taxon>
        <taxon>Metazoa</taxon>
        <taxon>Ecdysozoa</taxon>
        <taxon>Arthropoda</taxon>
        <taxon>Hexapoda</taxon>
        <taxon>Insecta</taxon>
        <taxon>Pterygota</taxon>
        <taxon>Neoptera</taxon>
        <taxon>Endopterygota</taxon>
        <taxon>Diptera</taxon>
        <taxon>Nematocera</taxon>
        <taxon>Culicoidea</taxon>
        <taxon>Culicidae</taxon>
        <taxon>Anophelinae</taxon>
        <taxon>Anopheles</taxon>
    </lineage>
</organism>
<reference evidence="2" key="2">
    <citation type="submission" date="2020-05" db="UniProtKB">
        <authorList>
            <consortium name="EnsemblMetazoa"/>
        </authorList>
    </citation>
    <scope>IDENTIFICATION</scope>
</reference>
<protein>
    <submittedName>
        <fullName evidence="1 2">tRNA dimethylallyltransferase</fullName>
    </submittedName>
</protein>
<dbReference type="GO" id="GO:0016740">
    <property type="term" value="F:transferase activity"/>
    <property type="evidence" value="ECO:0007669"/>
    <property type="project" value="UniProtKB-KW"/>
</dbReference>